<dbReference type="Proteomes" id="UP000038204">
    <property type="component" value="Unassembled WGS sequence"/>
</dbReference>
<dbReference type="EMBL" id="CQBK01000116">
    <property type="protein sequence ID" value="CNI85287.1"/>
    <property type="molecule type" value="Genomic_DNA"/>
</dbReference>
<protein>
    <submittedName>
        <fullName evidence="1">Uncharacterized protein</fullName>
    </submittedName>
</protein>
<reference evidence="1 2" key="1">
    <citation type="submission" date="2015-03" db="EMBL/GenBank/DDBJ databases">
        <authorList>
            <person name="Murphy D."/>
        </authorList>
    </citation>
    <scope>NUCLEOTIDE SEQUENCE [LARGE SCALE GENOMIC DNA]</scope>
    <source>
        <strain evidence="1 2">Y233</strain>
    </source>
</reference>
<proteinExistence type="predicted"/>
<dbReference type="AlphaFoldDB" id="A0A0T9RU60"/>
<evidence type="ECO:0000313" key="2">
    <source>
        <dbReference type="Proteomes" id="UP000038204"/>
    </source>
</evidence>
<organism evidence="1 2">
    <name type="scientific">Yersinia similis</name>
    <dbReference type="NCBI Taxonomy" id="367190"/>
    <lineage>
        <taxon>Bacteria</taxon>
        <taxon>Pseudomonadati</taxon>
        <taxon>Pseudomonadota</taxon>
        <taxon>Gammaproteobacteria</taxon>
        <taxon>Enterobacterales</taxon>
        <taxon>Yersiniaceae</taxon>
        <taxon>Yersinia</taxon>
    </lineage>
</organism>
<evidence type="ECO:0000313" key="1">
    <source>
        <dbReference type="EMBL" id="CNI85287.1"/>
    </source>
</evidence>
<sequence length="105" mass="11041">MGGDFARRGLRNHLALCIPALPPEPTTGIGNTHRFMLVVILGSDTAAVGKGLFCQVGVLVIPPAVGIARRVNLGDGPALLIVLITVNTAEWRNTGKRQPPLVIAQ</sequence>
<name>A0A0T9RU60_9GAMM</name>
<accession>A0A0T9RU60</accession>
<gene>
    <name evidence="1" type="ORF">ERS008667_04462</name>
</gene>